<protein>
    <submittedName>
        <fullName evidence="7">Alpha-2-macroglobulin family protein</fullName>
    </submittedName>
</protein>
<evidence type="ECO:0000256" key="3">
    <source>
        <dbReference type="SAM" id="MobiDB-lite"/>
    </source>
</evidence>
<dbReference type="InterPro" id="IPR041203">
    <property type="entry name" value="Bact_A2M_MG5"/>
</dbReference>
<dbReference type="PIRSF" id="PIRSF038980">
    <property type="entry name" value="A2M_bac"/>
    <property type="match status" value="1"/>
</dbReference>
<dbReference type="RefSeq" id="WP_150023973.1">
    <property type="nucleotide sequence ID" value="NZ_VWOJ01000005.1"/>
</dbReference>
<dbReference type="PANTHER" id="PTHR40094:SF1">
    <property type="entry name" value="UBIQUITIN DOMAIN-CONTAINING PROTEIN"/>
    <property type="match status" value="1"/>
</dbReference>
<dbReference type="SUPFAM" id="SSF48239">
    <property type="entry name" value="Terpenoid cyclases/Protein prenyltransferases"/>
    <property type="match status" value="1"/>
</dbReference>
<dbReference type="Pfam" id="PF17962">
    <property type="entry name" value="bMG6"/>
    <property type="match status" value="1"/>
</dbReference>
<dbReference type="Pfam" id="PF07703">
    <property type="entry name" value="A2M_BRD"/>
    <property type="match status" value="1"/>
</dbReference>
<name>A0A5M6ZAK2_9PROT</name>
<gene>
    <name evidence="7" type="ORF">F1654_12880</name>
</gene>
<dbReference type="SMART" id="SM01359">
    <property type="entry name" value="A2M_N_2"/>
    <property type="match status" value="1"/>
</dbReference>
<dbReference type="Pfam" id="PF11974">
    <property type="entry name" value="bMG3"/>
    <property type="match status" value="1"/>
</dbReference>
<dbReference type="InterPro" id="IPR049120">
    <property type="entry name" value="A2M_bMG2"/>
</dbReference>
<dbReference type="Pfam" id="PF00207">
    <property type="entry name" value="A2M"/>
    <property type="match status" value="1"/>
</dbReference>
<dbReference type="InterPro" id="IPR026284">
    <property type="entry name" value="A2MG_proteobact"/>
</dbReference>
<dbReference type="InterPro" id="IPR021868">
    <property type="entry name" value="Alpha_2_Macroglob_MG3"/>
</dbReference>
<evidence type="ECO:0000256" key="2">
    <source>
        <dbReference type="ARBA" id="ARBA00022729"/>
    </source>
</evidence>
<feature type="region of interest" description="Disordered" evidence="3">
    <location>
        <begin position="26"/>
        <end position="47"/>
    </location>
</feature>
<dbReference type="InterPro" id="IPR041462">
    <property type="entry name" value="Bact_A2M_MG6"/>
</dbReference>
<evidence type="ECO:0000259" key="6">
    <source>
        <dbReference type="SMART" id="SM01360"/>
    </source>
</evidence>
<dbReference type="InterPro" id="IPR008930">
    <property type="entry name" value="Terpenoid_cyclase/PrenylTrfase"/>
</dbReference>
<feature type="compositionally biased region" description="Low complexity" evidence="3">
    <location>
        <begin position="26"/>
        <end position="46"/>
    </location>
</feature>
<organism evidence="7 8">
    <name type="scientific">Alkalicaulis satelles</name>
    <dbReference type="NCBI Taxonomy" id="2609175"/>
    <lineage>
        <taxon>Bacteria</taxon>
        <taxon>Pseudomonadati</taxon>
        <taxon>Pseudomonadota</taxon>
        <taxon>Alphaproteobacteria</taxon>
        <taxon>Maricaulales</taxon>
        <taxon>Maricaulaceae</taxon>
        <taxon>Alkalicaulis</taxon>
    </lineage>
</organism>
<evidence type="ECO:0000256" key="1">
    <source>
        <dbReference type="ARBA" id="ARBA00010556"/>
    </source>
</evidence>
<feature type="chain" id="PRO_5024354422" evidence="4">
    <location>
        <begin position="21"/>
        <end position="1622"/>
    </location>
</feature>
<feature type="domain" description="Alpha-2-macroglobulin" evidence="6">
    <location>
        <begin position="951"/>
        <end position="1040"/>
    </location>
</feature>
<dbReference type="GO" id="GO:0004866">
    <property type="term" value="F:endopeptidase inhibitor activity"/>
    <property type="evidence" value="ECO:0007669"/>
    <property type="project" value="InterPro"/>
</dbReference>
<dbReference type="InterPro" id="IPR001599">
    <property type="entry name" value="Macroglobln_a2"/>
</dbReference>
<dbReference type="InterPro" id="IPR051802">
    <property type="entry name" value="YfhM-like"/>
</dbReference>
<feature type="signal peptide" evidence="4">
    <location>
        <begin position="1"/>
        <end position="20"/>
    </location>
</feature>
<dbReference type="EMBL" id="VWOJ01000005">
    <property type="protein sequence ID" value="KAA5800954.1"/>
    <property type="molecule type" value="Genomic_DNA"/>
</dbReference>
<evidence type="ECO:0000256" key="4">
    <source>
        <dbReference type="SAM" id="SignalP"/>
    </source>
</evidence>
<dbReference type="Gene3D" id="2.60.40.1930">
    <property type="match status" value="1"/>
</dbReference>
<dbReference type="SMART" id="SM01360">
    <property type="entry name" value="A2M"/>
    <property type="match status" value="1"/>
</dbReference>
<dbReference type="Gene3D" id="1.50.10.20">
    <property type="match status" value="1"/>
</dbReference>
<dbReference type="Proteomes" id="UP000325122">
    <property type="component" value="Unassembled WGS sequence"/>
</dbReference>
<evidence type="ECO:0000313" key="7">
    <source>
        <dbReference type="EMBL" id="KAA5800954.1"/>
    </source>
</evidence>
<dbReference type="InterPro" id="IPR011625">
    <property type="entry name" value="A2M_N_BRD"/>
</dbReference>
<dbReference type="Pfam" id="PF17973">
    <property type="entry name" value="bMG10"/>
    <property type="match status" value="1"/>
</dbReference>
<dbReference type="PANTHER" id="PTHR40094">
    <property type="entry name" value="ALPHA-2-MACROGLOBULIN HOMOLOG"/>
    <property type="match status" value="1"/>
</dbReference>
<accession>A0A5M6ZAK2</accession>
<dbReference type="InterPro" id="IPR002890">
    <property type="entry name" value="MG2"/>
</dbReference>
<proteinExistence type="inferred from homology"/>
<reference evidence="7 8" key="1">
    <citation type="submission" date="2019-09" db="EMBL/GenBank/DDBJ databases">
        <authorList>
            <person name="Kevbrin V."/>
            <person name="Grouzdev D.S."/>
        </authorList>
    </citation>
    <scope>NUCLEOTIDE SEQUENCE [LARGE SCALE GENOMIC DNA]</scope>
    <source>
        <strain evidence="7 8">G-192</strain>
    </source>
</reference>
<comment type="caution">
    <text evidence="7">The sequence shown here is derived from an EMBL/GenBank/DDBJ whole genome shotgun (WGS) entry which is preliminary data.</text>
</comment>
<evidence type="ECO:0000259" key="5">
    <source>
        <dbReference type="SMART" id="SM01359"/>
    </source>
</evidence>
<keyword evidence="8" id="KW-1185">Reference proteome</keyword>
<keyword evidence="2 4" id="KW-0732">Signal</keyword>
<comment type="similarity">
    <text evidence="1">Belongs to the protease inhibitor I39 (alpha-2-macroglobulin) family. Bacterial alpha-2-macroglobulin subfamily.</text>
</comment>
<evidence type="ECO:0000313" key="8">
    <source>
        <dbReference type="Proteomes" id="UP000325122"/>
    </source>
</evidence>
<dbReference type="CDD" id="cd02891">
    <property type="entry name" value="A2M_like"/>
    <property type="match status" value="1"/>
</dbReference>
<dbReference type="Pfam" id="PF17972">
    <property type="entry name" value="bMG5"/>
    <property type="match status" value="1"/>
</dbReference>
<dbReference type="Pfam" id="PF21142">
    <property type="entry name" value="A2M_bMG2"/>
    <property type="match status" value="1"/>
</dbReference>
<dbReference type="InterPro" id="IPR041246">
    <property type="entry name" value="Bact_MG10"/>
</dbReference>
<feature type="domain" description="Alpha-2-macroglobulin bait region" evidence="5">
    <location>
        <begin position="747"/>
        <end position="891"/>
    </location>
</feature>
<sequence>MIARSLLRLSGLMMLAGALAACDPGGGADAPAPQGPLLTPRAADAPRAAEEAPDRFEYLRYAINLESPAPELCLTFSAPLDPDVDYSAYIAIDEPVSLAVDGQRLCVGGLQFGQTRTVTLREGLPSADGQRLAADEEAVLNFDDRPAFIGFAGDGIILPRVDADGLAIQTVNVDRVRVIVHRVTDRALAFREITSGFNAASGEWRWAYGEEVPGDAGVEVWRGAMDTPGPVNAQVTTVFPLAEAIGRLQPGAYYVEVDDYEAVSGNGGRNNHARARRWLIVTDLAFTAWRGADGMEVTVRSLQNARPAQGVDVRLIARSNEVLATQTTGLDGKARFSRALMSGADGNAPRMLAAYGADGDFALLDLTRNPVDLSSHPVSGRDRPAAADAYLYLDRGVYRPGETVQASALIRDAAARAVEDRAGALIVYQPNGLELTRHRFDGARNAGGLSHGFELPRSAARGQWRLSLTLDGAGEVGSARFAVEDFVPQRVELSLSADTDTPLLAGQSRMVDARVRFLYGAPGAGLPVEGSARVEPDPNPFPDWEGYRFGRHDERFSESFMDLPRTMADGRGEASVPVSADGRGEDSSLPLRVRAVIRVQEPGGRAVADDVRIPYRPLERYAGLKPEFDGTIDRNAPARFSLVAVDVEGAPVRADLQWRLVRRDYSYDWYRTDGGQWRWRRSERVVPIESGQARLDGAEPAAISTGALSWGDYALIVSDGERDVASSGFWVGYGGRARPGEEAPDTVRVAGPDRAPQTGGNATITIRAPYAGRAEVVVANDRILASRQIEVSEAGAELTLPVTREWGSGAYVMVSVYTGRDAVNQPRPRRAVGVAFVPVNVDGRRFDVTLGAPERVHPERPLVVDVRAGDGPSGERAWVTLSAVDEGILLLTNFTSPDPEAWFYGKPALGVDLLDDYGRLLDPNQGAAAAVRSGGDQIGAAGLSVVPTRTVALFSGPVQLDRTGRASIPLDIPEFNGELRLMAAVWSQTGLGSASRAVTVREDAPSELILPRFLAPGDTAQATVTIDNIDLPEGAFTARVSAEGPLSAPGEAVSLDLAPGQREDRRVALTGEAVGVGALRLSVDGPEAFATVRNYPIEVRSPWLPETRISRQILSPGERWSPPRDALAHYLDGSGSLQVTASAFPIDPGPLYRDLAAYPFACTEQSLSRAWPLLYAAQLAALARDDAPGGAAADVRRTIEQLLSRQSADGAFGLWRMGDGLATPWLGAYATDFLTRAAEAGYSVPRASVERALAQLQPVARGELWRASGYNSSVPEARWSRDTRERLEDRSSAYALYVLARNGQPDRSRLRYMHDERIRRIESPLARAHIGAGLAAIGDQARAASAFEAAMEALGYRNEGDWYQSPRRDMAGVLALAAEAGQGAVVERLSGPLGTNVPEPSRLTTQEKAFLIMAARALAGEGTQVSVSYDGVAEDPAAVSYDAAALAEAGTFENTGRNPVFLTAMARGAPASAPPASSSQLDLEKQVFTVFGDAADLSAVSQGDRLVVLIELSPVRQALASYAIADLLPAGFEIEGLLEPSDGAPDGPYAFLGDLSYAQVTEARDDRFVAAIESRRGRTERFAYLVRAVTPGDFALPGAVAEDMYRPDVTARTGSSRLVIGE</sequence>
<dbReference type="Pfam" id="PF01835">
    <property type="entry name" value="MG2"/>
    <property type="match status" value="1"/>
</dbReference>
<dbReference type="PROSITE" id="PS51257">
    <property type="entry name" value="PROKAR_LIPOPROTEIN"/>
    <property type="match status" value="1"/>
</dbReference>